<reference evidence="1" key="2">
    <citation type="journal article" date="2014" name="ISME J.">
        <title>Microbial stratification in low pH oxic and suboxic macroscopic growths along an acid mine drainage.</title>
        <authorList>
            <person name="Mendez-Garcia C."/>
            <person name="Mesa V."/>
            <person name="Sprenger R.R."/>
            <person name="Richter M."/>
            <person name="Diez M.S."/>
            <person name="Solano J."/>
            <person name="Bargiela R."/>
            <person name="Golyshina O.V."/>
            <person name="Manteca A."/>
            <person name="Ramos J.L."/>
            <person name="Gallego J.R."/>
            <person name="Llorente I."/>
            <person name="Martins Dos Santos V.A."/>
            <person name="Jensen O.N."/>
            <person name="Pelaez A.I."/>
            <person name="Sanchez J."/>
            <person name="Ferrer M."/>
        </authorList>
    </citation>
    <scope>NUCLEOTIDE SEQUENCE</scope>
</reference>
<gene>
    <name evidence="1" type="ORF">B1B_05748</name>
</gene>
<reference evidence="1" key="1">
    <citation type="submission" date="2013-08" db="EMBL/GenBank/DDBJ databases">
        <authorList>
            <person name="Mendez C."/>
            <person name="Richter M."/>
            <person name="Ferrer M."/>
            <person name="Sanchez J."/>
        </authorList>
    </citation>
    <scope>NUCLEOTIDE SEQUENCE</scope>
</reference>
<feature type="non-terminal residue" evidence="1">
    <location>
        <position position="65"/>
    </location>
</feature>
<dbReference type="EMBL" id="AUZY01003647">
    <property type="protein sequence ID" value="EQD67968.1"/>
    <property type="molecule type" value="Genomic_DNA"/>
</dbReference>
<dbReference type="AlphaFoldDB" id="T1BH82"/>
<organism evidence="1">
    <name type="scientific">mine drainage metagenome</name>
    <dbReference type="NCBI Taxonomy" id="410659"/>
    <lineage>
        <taxon>unclassified sequences</taxon>
        <taxon>metagenomes</taxon>
        <taxon>ecological metagenomes</taxon>
    </lineage>
</organism>
<accession>T1BH82</accession>
<proteinExistence type="predicted"/>
<name>T1BH82_9ZZZZ</name>
<evidence type="ECO:0000313" key="1">
    <source>
        <dbReference type="EMBL" id="EQD67968.1"/>
    </source>
</evidence>
<protein>
    <submittedName>
        <fullName evidence="1">Putative membrane protein</fullName>
    </submittedName>
</protein>
<sequence length="65" mass="6951">MIGEKVQQFQGKHTDLGQLQGQIETYLKSEGFTVQTSPGGTHGYVLQAKKGGFLAGLVDADRALT</sequence>
<comment type="caution">
    <text evidence="1">The sequence shown here is derived from an EMBL/GenBank/DDBJ whole genome shotgun (WGS) entry which is preliminary data.</text>
</comment>